<gene>
    <name evidence="2" type="ORF">OIU84_016993</name>
</gene>
<accession>A0AAD6NPN7</accession>
<dbReference type="AlphaFoldDB" id="A0AAD6NPN7"/>
<dbReference type="SUPFAM" id="SSF81333">
    <property type="entry name" value="F1F0 ATP synthase subunit C"/>
    <property type="match status" value="1"/>
</dbReference>
<organism evidence="2 3">
    <name type="scientific">Salix udensis</name>
    <dbReference type="NCBI Taxonomy" id="889485"/>
    <lineage>
        <taxon>Eukaryota</taxon>
        <taxon>Viridiplantae</taxon>
        <taxon>Streptophyta</taxon>
        <taxon>Embryophyta</taxon>
        <taxon>Tracheophyta</taxon>
        <taxon>Spermatophyta</taxon>
        <taxon>Magnoliopsida</taxon>
        <taxon>eudicotyledons</taxon>
        <taxon>Gunneridae</taxon>
        <taxon>Pentapetalae</taxon>
        <taxon>rosids</taxon>
        <taxon>fabids</taxon>
        <taxon>Malpighiales</taxon>
        <taxon>Salicaceae</taxon>
        <taxon>Saliceae</taxon>
        <taxon>Salix</taxon>
    </lineage>
</organism>
<sequence>MNPLIYAAQLLLLGVGRWACFYWTRGWSRYCCSQAVEGIARQPEAEGKIRGTFLLSPAFYGSFNN</sequence>
<dbReference type="Gene3D" id="1.20.20.10">
    <property type="entry name" value="F1F0 ATP synthase subunit C"/>
    <property type="match status" value="1"/>
</dbReference>
<comment type="caution">
    <text evidence="2">The sequence shown here is derived from an EMBL/GenBank/DDBJ whole genome shotgun (WGS) entry which is preliminary data.</text>
</comment>
<dbReference type="InterPro" id="IPR035921">
    <property type="entry name" value="F/V-ATP_Csub_sf"/>
</dbReference>
<protein>
    <submittedName>
        <fullName evidence="2">Uncharacterized protein</fullName>
    </submittedName>
</protein>
<evidence type="ECO:0000256" key="1">
    <source>
        <dbReference type="ARBA" id="ARBA00006704"/>
    </source>
</evidence>
<keyword evidence="3" id="KW-1185">Reference proteome</keyword>
<reference evidence="2" key="2">
    <citation type="journal article" date="2023" name="Int. J. Mol. Sci.">
        <title>De Novo Assembly and Annotation of 11 Diverse Shrub Willow (Salix) Genomes Reveals Novel Gene Organization in Sex-Linked Regions.</title>
        <authorList>
            <person name="Hyden B."/>
            <person name="Feng K."/>
            <person name="Yates T.B."/>
            <person name="Jawdy S."/>
            <person name="Cereghino C."/>
            <person name="Smart L.B."/>
            <person name="Muchero W."/>
        </authorList>
    </citation>
    <scope>NUCLEOTIDE SEQUENCE</scope>
    <source>
        <tissue evidence="2">Shoot tip</tissue>
    </source>
</reference>
<dbReference type="Proteomes" id="UP001162972">
    <property type="component" value="Unassembled WGS sequence"/>
</dbReference>
<evidence type="ECO:0000313" key="3">
    <source>
        <dbReference type="Proteomes" id="UP001162972"/>
    </source>
</evidence>
<dbReference type="InterPro" id="IPR038662">
    <property type="entry name" value="ATP_synth_F0_csu_sf"/>
</dbReference>
<name>A0AAD6NPN7_9ROSI</name>
<comment type="similarity">
    <text evidence="1">Belongs to the ATPase C chain family.</text>
</comment>
<dbReference type="EMBL" id="JAPFFJ010000195">
    <property type="protein sequence ID" value="KAJ6397239.1"/>
    <property type="molecule type" value="Genomic_DNA"/>
</dbReference>
<proteinExistence type="inferred from homology"/>
<evidence type="ECO:0000313" key="2">
    <source>
        <dbReference type="EMBL" id="KAJ6397239.1"/>
    </source>
</evidence>
<reference evidence="2" key="1">
    <citation type="submission" date="2022-10" db="EMBL/GenBank/DDBJ databases">
        <authorList>
            <person name="Hyden B.L."/>
            <person name="Feng K."/>
            <person name="Yates T."/>
            <person name="Jawdy S."/>
            <person name="Smart L.B."/>
            <person name="Muchero W."/>
        </authorList>
    </citation>
    <scope>NUCLEOTIDE SEQUENCE</scope>
    <source>
        <tissue evidence="2">Shoot tip</tissue>
    </source>
</reference>